<keyword evidence="2" id="KW-1185">Reference proteome</keyword>
<evidence type="ECO:0000313" key="1">
    <source>
        <dbReference type="EMBL" id="KAJ4720998.1"/>
    </source>
</evidence>
<organism evidence="1 2">
    <name type="scientific">Melia azedarach</name>
    <name type="common">Chinaberry tree</name>
    <dbReference type="NCBI Taxonomy" id="155640"/>
    <lineage>
        <taxon>Eukaryota</taxon>
        <taxon>Viridiplantae</taxon>
        <taxon>Streptophyta</taxon>
        <taxon>Embryophyta</taxon>
        <taxon>Tracheophyta</taxon>
        <taxon>Spermatophyta</taxon>
        <taxon>Magnoliopsida</taxon>
        <taxon>eudicotyledons</taxon>
        <taxon>Gunneridae</taxon>
        <taxon>Pentapetalae</taxon>
        <taxon>rosids</taxon>
        <taxon>malvids</taxon>
        <taxon>Sapindales</taxon>
        <taxon>Meliaceae</taxon>
        <taxon>Melia</taxon>
    </lineage>
</organism>
<sequence length="234" mass="25988">METANENSEQAVELHQDNIVPDASNHGGQELEPKPEFNEEEVRGILEVIASTGRFWHGWDKLKSMLSFQLKQVLSEYPEAKLTTDQQNGSLGETFPELLKRLDEALLCFIEGPPFTLQRLCEILLAARVIYPNLSKLALALEKNLLVTSTLTVCADPYPQTMTRSPEKSEKASEAPQPHSNPVQNGVEPMVGDRDEVMTEVEQADIDDEMTIDMESLDEIVGSSETNSTPTSNS</sequence>
<reference evidence="1 2" key="1">
    <citation type="journal article" date="2023" name="Science">
        <title>Complex scaffold remodeling in plant triterpene biosynthesis.</title>
        <authorList>
            <person name="De La Pena R."/>
            <person name="Hodgson H."/>
            <person name="Liu J.C."/>
            <person name="Stephenson M.J."/>
            <person name="Martin A.C."/>
            <person name="Owen C."/>
            <person name="Harkess A."/>
            <person name="Leebens-Mack J."/>
            <person name="Jimenez L.E."/>
            <person name="Osbourn A."/>
            <person name="Sattely E.S."/>
        </authorList>
    </citation>
    <scope>NUCLEOTIDE SEQUENCE [LARGE SCALE GENOMIC DNA]</scope>
    <source>
        <strain evidence="2">cv. JPN11</strain>
        <tissue evidence="1">Leaf</tissue>
    </source>
</reference>
<dbReference type="Proteomes" id="UP001164539">
    <property type="component" value="Chromosome 4"/>
</dbReference>
<gene>
    <name evidence="1" type="ORF">OWV82_008727</name>
</gene>
<proteinExistence type="predicted"/>
<accession>A0ACC1YDH0</accession>
<name>A0ACC1YDH0_MELAZ</name>
<protein>
    <submittedName>
        <fullName evidence="1">Serine/threonine-protein phosphatase 4 regulatory subunit 2</fullName>
    </submittedName>
</protein>
<comment type="caution">
    <text evidence="1">The sequence shown here is derived from an EMBL/GenBank/DDBJ whole genome shotgun (WGS) entry which is preliminary data.</text>
</comment>
<dbReference type="EMBL" id="CM051397">
    <property type="protein sequence ID" value="KAJ4720998.1"/>
    <property type="molecule type" value="Genomic_DNA"/>
</dbReference>
<evidence type="ECO:0000313" key="2">
    <source>
        <dbReference type="Proteomes" id="UP001164539"/>
    </source>
</evidence>